<dbReference type="SUPFAM" id="SSF51430">
    <property type="entry name" value="NAD(P)-linked oxidoreductase"/>
    <property type="match status" value="1"/>
</dbReference>
<evidence type="ECO:0000256" key="1">
    <source>
        <dbReference type="ARBA" id="ARBA00007905"/>
    </source>
</evidence>
<dbReference type="CDD" id="cd19071">
    <property type="entry name" value="AKR_AKR1-5-like"/>
    <property type="match status" value="1"/>
</dbReference>
<evidence type="ECO:0000256" key="3">
    <source>
        <dbReference type="ARBA" id="ARBA00023002"/>
    </source>
</evidence>
<dbReference type="eggNOG" id="COG0656">
    <property type="taxonomic scope" value="Bacteria"/>
</dbReference>
<dbReference type="Proteomes" id="UP000001660">
    <property type="component" value="Chromosome"/>
</dbReference>
<keyword evidence="6" id="KW-1185">Reference proteome</keyword>
<keyword evidence="3 5" id="KW-0560">Oxidoreductase</keyword>
<accession>D8PJ65</accession>
<proteinExistence type="inferred from homology"/>
<dbReference type="Pfam" id="PF00248">
    <property type="entry name" value="Aldo_ket_red"/>
    <property type="match status" value="1"/>
</dbReference>
<dbReference type="EC" id="1.1.1.274" evidence="5"/>
<dbReference type="EMBL" id="FP929003">
    <property type="protein sequence ID" value="CBK43302.1"/>
    <property type="molecule type" value="Genomic_DNA"/>
</dbReference>
<comment type="similarity">
    <text evidence="1">Belongs to the aldo/keto reductase family.</text>
</comment>
<sequence>MLTAYNQIPLPSFMYGTAWKKEATAPLVQQAVAAGFTAIDTANQLIHYEEALVGEALMALAKQGTPRDRLFLQTKFTPVNGQDHRTPYDAQADLTTQVRQSFDSSLTHLHTDYLDSYVLHGPYGRRGLSDADWEVWAAIEALYDAGKTKMIGISNVTADQLTLLCARAVHKPMVVQNRCYAALGWDQDVRAICRTHGIIYQGFSLLTANRELFADLEVRAMAAKYGMGLAQLVFRFAMQIGMLPLTGTTNPQHMQEDLRSDQFTIAADDLQRLEIIGM</sequence>
<dbReference type="GO" id="GO:0050580">
    <property type="term" value="F:2,5-didehydrogluconate reductase activity"/>
    <property type="evidence" value="ECO:0007669"/>
    <property type="project" value="UniProtKB-EC"/>
</dbReference>
<dbReference type="AlphaFoldDB" id="D8PJ65"/>
<dbReference type="STRING" id="330214.NIDE3623"/>
<name>D8PJ65_9BACT</name>
<dbReference type="OrthoDB" id="9804790at2"/>
<organism evidence="5 6">
    <name type="scientific">Nitrospira defluvii</name>
    <dbReference type="NCBI Taxonomy" id="330214"/>
    <lineage>
        <taxon>Bacteria</taxon>
        <taxon>Pseudomonadati</taxon>
        <taxon>Nitrospirota</taxon>
        <taxon>Nitrospiria</taxon>
        <taxon>Nitrospirales</taxon>
        <taxon>Nitrospiraceae</taxon>
        <taxon>Nitrospira</taxon>
    </lineage>
</organism>
<dbReference type="Gene3D" id="3.20.20.100">
    <property type="entry name" value="NADP-dependent oxidoreductase domain"/>
    <property type="match status" value="1"/>
</dbReference>
<evidence type="ECO:0000313" key="5">
    <source>
        <dbReference type="EMBL" id="CBK43302.1"/>
    </source>
</evidence>
<gene>
    <name evidence="5" type="ORF">NIDE3623</name>
</gene>
<reference evidence="5 6" key="1">
    <citation type="journal article" date="2010" name="Proc. Natl. Acad. Sci. U.S.A.">
        <title>A Nitrospira metagenome illuminates the physiology and evolution of globally important nitrite-oxidizing bacteria.</title>
        <authorList>
            <person name="Lucker S."/>
            <person name="Wagner M."/>
            <person name="Maixner F."/>
            <person name="Pelletier E."/>
            <person name="Koch H."/>
            <person name="Vacherie B."/>
            <person name="Rattei T."/>
            <person name="Sinninghe Damste J."/>
            <person name="Spieck E."/>
            <person name="Le Paslier D."/>
            <person name="Daims H."/>
        </authorList>
    </citation>
    <scope>NUCLEOTIDE SEQUENCE [LARGE SCALE GENOMIC DNA]</scope>
</reference>
<protein>
    <submittedName>
        <fullName evidence="5">Putative 2,5-diketo-D-gluconic acid reductase</fullName>
        <ecNumber evidence="5">1.1.1.274</ecNumber>
    </submittedName>
</protein>
<dbReference type="KEGG" id="nde:NIDE3623"/>
<dbReference type="InterPro" id="IPR023210">
    <property type="entry name" value="NADP_OxRdtase_dom"/>
</dbReference>
<dbReference type="PANTHER" id="PTHR43827">
    <property type="entry name" value="2,5-DIKETO-D-GLUCONIC ACID REDUCTASE"/>
    <property type="match status" value="1"/>
</dbReference>
<keyword evidence="2" id="KW-0521">NADP</keyword>
<evidence type="ECO:0000313" key="6">
    <source>
        <dbReference type="Proteomes" id="UP000001660"/>
    </source>
</evidence>
<dbReference type="PRINTS" id="PR00069">
    <property type="entry name" value="ALDKETRDTASE"/>
</dbReference>
<dbReference type="PANTHER" id="PTHR43827:SF3">
    <property type="entry name" value="NADP-DEPENDENT OXIDOREDUCTASE DOMAIN-CONTAINING PROTEIN"/>
    <property type="match status" value="1"/>
</dbReference>
<dbReference type="InterPro" id="IPR036812">
    <property type="entry name" value="NAD(P)_OxRdtase_dom_sf"/>
</dbReference>
<dbReference type="InterPro" id="IPR020471">
    <property type="entry name" value="AKR"/>
</dbReference>
<evidence type="ECO:0000259" key="4">
    <source>
        <dbReference type="Pfam" id="PF00248"/>
    </source>
</evidence>
<feature type="domain" description="NADP-dependent oxidoreductase" evidence="4">
    <location>
        <begin position="19"/>
        <end position="275"/>
    </location>
</feature>
<evidence type="ECO:0000256" key="2">
    <source>
        <dbReference type="ARBA" id="ARBA00022857"/>
    </source>
</evidence>
<dbReference type="HOGENOM" id="CLU_023205_10_1_0"/>